<dbReference type="Gene3D" id="1.10.357.10">
    <property type="entry name" value="Tetracycline Repressor, domain 2"/>
    <property type="match status" value="2"/>
</dbReference>
<dbReference type="InterPro" id="IPR036271">
    <property type="entry name" value="Tet_transcr_reg_TetR-rel_C_sf"/>
</dbReference>
<accession>A0ABV9W845</accession>
<feature type="domain" description="HTH tetR-type" evidence="3">
    <location>
        <begin position="223"/>
        <end position="283"/>
    </location>
</feature>
<dbReference type="PANTHER" id="PTHR30055">
    <property type="entry name" value="HTH-TYPE TRANSCRIPTIONAL REGULATOR RUTR"/>
    <property type="match status" value="1"/>
</dbReference>
<dbReference type="InterPro" id="IPR001647">
    <property type="entry name" value="HTH_TetR"/>
</dbReference>
<dbReference type="PANTHER" id="PTHR30055:SF237">
    <property type="entry name" value="TRANSCRIPTIONAL REPRESSOR MCE3R"/>
    <property type="match status" value="1"/>
</dbReference>
<dbReference type="Pfam" id="PF00440">
    <property type="entry name" value="TetR_N"/>
    <property type="match status" value="2"/>
</dbReference>
<name>A0ABV9W845_9ACTN</name>
<evidence type="ECO:0000313" key="5">
    <source>
        <dbReference type="Proteomes" id="UP001595912"/>
    </source>
</evidence>
<dbReference type="InterPro" id="IPR050109">
    <property type="entry name" value="HTH-type_TetR-like_transc_reg"/>
</dbReference>
<dbReference type="Pfam" id="PF17932">
    <property type="entry name" value="TetR_C_24"/>
    <property type="match status" value="1"/>
</dbReference>
<proteinExistence type="predicted"/>
<dbReference type="Proteomes" id="UP001595912">
    <property type="component" value="Unassembled WGS sequence"/>
</dbReference>
<dbReference type="PRINTS" id="PR00455">
    <property type="entry name" value="HTHTETR"/>
</dbReference>
<sequence>MPATDLAPRKRPKNRKAQIALVAAELFCERGYHLVGIDEIAAAVGISGPAVYRHFPNKYAILVHATRELVTAALDAAREVPGDDPAGVLDAQLAALARFTVERRKVGALYQWEWRYLAEEHRTEFRADLAGLDARLVAPLRRLRPELSAGGAEFLVRAALSTFGSLTTHRAAAPKARAEATLHRLGWAMLRADAPPAAAIRSARGAAGRAAADAAEPLVPGLESRRELLLAAAIRLFRRLGYHAVGMEDIGAAAGINASSVYRYFPSKGDLLAAAYYRASDRLAASTATALRGATDPGDALRRLVAAYVGFAFGESDLVSVYLAENNNLPEPDRHELRKVQRLHVEEWVRLLTQARADLPATDARVLVHAAINLVTDLGRAVRFTETGGVPAAVAQLALVALHTFPES</sequence>
<dbReference type="SUPFAM" id="SSF46689">
    <property type="entry name" value="Homeodomain-like"/>
    <property type="match status" value="2"/>
</dbReference>
<evidence type="ECO:0000256" key="1">
    <source>
        <dbReference type="ARBA" id="ARBA00023125"/>
    </source>
</evidence>
<dbReference type="InterPro" id="IPR041490">
    <property type="entry name" value="KstR2_TetR_C"/>
</dbReference>
<feature type="DNA-binding region" description="H-T-H motif" evidence="2">
    <location>
        <begin position="36"/>
        <end position="55"/>
    </location>
</feature>
<dbReference type="SUPFAM" id="SSF48498">
    <property type="entry name" value="Tetracyclin repressor-like, C-terminal domain"/>
    <property type="match status" value="1"/>
</dbReference>
<keyword evidence="1 2" id="KW-0238">DNA-binding</keyword>
<comment type="caution">
    <text evidence="4">The sequence shown here is derived from an EMBL/GenBank/DDBJ whole genome shotgun (WGS) entry which is preliminary data.</text>
</comment>
<feature type="domain" description="HTH tetR-type" evidence="3">
    <location>
        <begin position="13"/>
        <end position="73"/>
    </location>
</feature>
<organism evidence="4 5">
    <name type="scientific">Dactylosporangium cerinum</name>
    <dbReference type="NCBI Taxonomy" id="1434730"/>
    <lineage>
        <taxon>Bacteria</taxon>
        <taxon>Bacillati</taxon>
        <taxon>Actinomycetota</taxon>
        <taxon>Actinomycetes</taxon>
        <taxon>Micromonosporales</taxon>
        <taxon>Micromonosporaceae</taxon>
        <taxon>Dactylosporangium</taxon>
    </lineage>
</organism>
<dbReference type="PROSITE" id="PS50977">
    <property type="entry name" value="HTH_TETR_2"/>
    <property type="match status" value="2"/>
</dbReference>
<feature type="DNA-binding region" description="H-T-H motif" evidence="2">
    <location>
        <begin position="246"/>
        <end position="265"/>
    </location>
</feature>
<dbReference type="Gene3D" id="1.10.10.60">
    <property type="entry name" value="Homeodomain-like"/>
    <property type="match status" value="2"/>
</dbReference>
<reference evidence="5" key="1">
    <citation type="journal article" date="2019" name="Int. J. Syst. Evol. Microbiol.">
        <title>The Global Catalogue of Microorganisms (GCM) 10K type strain sequencing project: providing services to taxonomists for standard genome sequencing and annotation.</title>
        <authorList>
            <consortium name="The Broad Institute Genomics Platform"/>
            <consortium name="The Broad Institute Genome Sequencing Center for Infectious Disease"/>
            <person name="Wu L."/>
            <person name="Ma J."/>
        </authorList>
    </citation>
    <scope>NUCLEOTIDE SEQUENCE [LARGE SCALE GENOMIC DNA]</scope>
    <source>
        <strain evidence="5">CGMCC 4.7152</strain>
    </source>
</reference>
<evidence type="ECO:0000256" key="2">
    <source>
        <dbReference type="PROSITE-ProRule" id="PRU00335"/>
    </source>
</evidence>
<protein>
    <submittedName>
        <fullName evidence="4">TetR/AcrR family transcriptional regulator</fullName>
    </submittedName>
</protein>
<dbReference type="InterPro" id="IPR009057">
    <property type="entry name" value="Homeodomain-like_sf"/>
</dbReference>
<dbReference type="EMBL" id="JBHSIU010000066">
    <property type="protein sequence ID" value="MFC5004856.1"/>
    <property type="molecule type" value="Genomic_DNA"/>
</dbReference>
<evidence type="ECO:0000259" key="3">
    <source>
        <dbReference type="PROSITE" id="PS50977"/>
    </source>
</evidence>
<keyword evidence="5" id="KW-1185">Reference proteome</keyword>
<evidence type="ECO:0000313" key="4">
    <source>
        <dbReference type="EMBL" id="MFC5004856.1"/>
    </source>
</evidence>
<gene>
    <name evidence="4" type="ORF">ACFPIJ_44400</name>
</gene>
<dbReference type="RefSeq" id="WP_380125124.1">
    <property type="nucleotide sequence ID" value="NZ_JBHSIU010000066.1"/>
</dbReference>